<name>F4XP21_9CYAN</name>
<accession>F4XP21</accession>
<evidence type="ECO:0000256" key="1">
    <source>
        <dbReference type="PROSITE-ProRule" id="PRU00221"/>
    </source>
</evidence>
<organism evidence="2 3">
    <name type="scientific">Moorena producens 3L</name>
    <dbReference type="NCBI Taxonomy" id="489825"/>
    <lineage>
        <taxon>Bacteria</taxon>
        <taxon>Bacillati</taxon>
        <taxon>Cyanobacteriota</taxon>
        <taxon>Cyanophyceae</taxon>
        <taxon>Coleofasciculales</taxon>
        <taxon>Coleofasciculaceae</taxon>
        <taxon>Moorena</taxon>
    </lineage>
</organism>
<evidence type="ECO:0000313" key="3">
    <source>
        <dbReference type="Proteomes" id="UP000003959"/>
    </source>
</evidence>
<protein>
    <submittedName>
        <fullName evidence="2">Uncharacterized protein</fullName>
    </submittedName>
</protein>
<sequence>MPDAARTTITGVPLGKNDGTLLTTLTAHQDEVEGIAFSQDGEILASASADSIAVARAVRTSTLVSHPL</sequence>
<feature type="repeat" description="WD" evidence="1">
    <location>
        <begin position="25"/>
        <end position="51"/>
    </location>
</feature>
<dbReference type="AlphaFoldDB" id="F4XP21"/>
<dbReference type="InterPro" id="IPR001680">
    <property type="entry name" value="WD40_rpt"/>
</dbReference>
<keyword evidence="1" id="KW-0853">WD repeat</keyword>
<dbReference type="Gene3D" id="2.130.10.10">
    <property type="entry name" value="YVTN repeat-like/Quinoprotein amine dehydrogenase"/>
    <property type="match status" value="1"/>
</dbReference>
<dbReference type="InterPro" id="IPR036322">
    <property type="entry name" value="WD40_repeat_dom_sf"/>
</dbReference>
<dbReference type="SUPFAM" id="SSF50978">
    <property type="entry name" value="WD40 repeat-like"/>
    <property type="match status" value="1"/>
</dbReference>
<dbReference type="HOGENOM" id="CLU_2789364_0_0_3"/>
<dbReference type="InterPro" id="IPR015943">
    <property type="entry name" value="WD40/YVTN_repeat-like_dom_sf"/>
</dbReference>
<dbReference type="Proteomes" id="UP000003959">
    <property type="component" value="Unassembled WGS sequence"/>
</dbReference>
<keyword evidence="3" id="KW-1185">Reference proteome</keyword>
<dbReference type="Pfam" id="PF00400">
    <property type="entry name" value="WD40"/>
    <property type="match status" value="1"/>
</dbReference>
<dbReference type="PROSITE" id="PS50082">
    <property type="entry name" value="WD_REPEATS_2"/>
    <property type="match status" value="1"/>
</dbReference>
<evidence type="ECO:0000313" key="2">
    <source>
        <dbReference type="EMBL" id="EGJ33662.1"/>
    </source>
</evidence>
<proteinExistence type="predicted"/>
<reference evidence="3" key="1">
    <citation type="journal article" date="2011" name="Proc. Natl. Acad. Sci. U.S.A.">
        <title>Genomic insights into the physiology and ecology of the marine filamentous cyanobacterium Lyngbya majuscula.</title>
        <authorList>
            <person name="Jones A.C."/>
            <person name="Monroe E.A."/>
            <person name="Podell S."/>
            <person name="Hess W.R."/>
            <person name="Klages S."/>
            <person name="Esquenazi E."/>
            <person name="Niessen S."/>
            <person name="Hoover H."/>
            <person name="Rothmann M."/>
            <person name="Lasken R.S."/>
            <person name="Yates J.R.III."/>
            <person name="Reinhardt R."/>
            <person name="Kube M."/>
            <person name="Burkart M.D."/>
            <person name="Allen E.E."/>
            <person name="Dorrestein P.C."/>
            <person name="Gerwick W.H."/>
            <person name="Gerwick L."/>
        </authorList>
    </citation>
    <scope>NUCLEOTIDE SEQUENCE [LARGE SCALE GENOMIC DNA]</scope>
    <source>
        <strain evidence="3">3L</strain>
    </source>
</reference>
<dbReference type="RefSeq" id="WP_008181742.1">
    <property type="nucleotide sequence ID" value="NZ_MKZR01000001.1"/>
</dbReference>
<dbReference type="EMBL" id="GL890842">
    <property type="protein sequence ID" value="EGJ33662.1"/>
    <property type="molecule type" value="Genomic_DNA"/>
</dbReference>
<gene>
    <name evidence="2" type="ORF">LYNGBM3L_26700</name>
</gene>
<dbReference type="SMART" id="SM00320">
    <property type="entry name" value="WD40"/>
    <property type="match status" value="1"/>
</dbReference>